<name>A0A2V4U6N2_9BURK</name>
<reference evidence="3 4" key="1">
    <citation type="submission" date="2018-06" db="EMBL/GenBank/DDBJ databases">
        <title>Genomic Encyclopedia of Type Strains, Phase IV (KMG-V): Genome sequencing to study the core and pangenomes of soil and plant-associated prokaryotes.</title>
        <authorList>
            <person name="Whitman W."/>
        </authorList>
    </citation>
    <scope>NUCLEOTIDE SEQUENCE [LARGE SCALE GENOMIC DNA]</scope>
    <source>
        <strain evidence="3 4">SRCL-318</strain>
    </source>
</reference>
<sequence length="313" mass="33370">MKHRGFAWVVVGSGCVAISLIARAEPPPDISPKLAAIGRVIDPVATSALYAPQLKVQSYAGVRVTRDASYGPDEKQRLDTFVPEAAPSSPRAVMIFVHGGGYVRGDKHAPDTPFYDNVMLWAANHGMIGVNVNYRLAPQNRWPSGAEDVGLAVRWVQQNIAAQGGAPSRIFLVGHSSGASHVASYVAQPRFYGPQGVGLAGVALISPGIIDPARAKGPVRDAYFGEDASVYAERSSLPGMLSTPLPIMVTMAEFDPPEIEGYATQLRAALCDAQRCPTWTRFAGHNHMSVVDSFNTADDEVGAALLAFMQASR</sequence>
<evidence type="ECO:0000259" key="2">
    <source>
        <dbReference type="Pfam" id="PF07859"/>
    </source>
</evidence>
<dbReference type="InterPro" id="IPR029058">
    <property type="entry name" value="AB_hydrolase_fold"/>
</dbReference>
<organism evidence="3 4">
    <name type="scientific">Paraburkholderia silvatlantica</name>
    <dbReference type="NCBI Taxonomy" id="321895"/>
    <lineage>
        <taxon>Bacteria</taxon>
        <taxon>Pseudomonadati</taxon>
        <taxon>Pseudomonadota</taxon>
        <taxon>Betaproteobacteria</taxon>
        <taxon>Burkholderiales</taxon>
        <taxon>Burkholderiaceae</taxon>
        <taxon>Paraburkholderia</taxon>
    </lineage>
</organism>
<protein>
    <submittedName>
        <fullName evidence="3">Triacylglycerol lipase</fullName>
    </submittedName>
</protein>
<comment type="caution">
    <text evidence="3">The sequence shown here is derived from an EMBL/GenBank/DDBJ whole genome shotgun (WGS) entry which is preliminary data.</text>
</comment>
<gene>
    <name evidence="3" type="ORF">C7410_123106</name>
</gene>
<dbReference type="GO" id="GO:0016787">
    <property type="term" value="F:hydrolase activity"/>
    <property type="evidence" value="ECO:0007669"/>
    <property type="project" value="UniProtKB-KW"/>
</dbReference>
<dbReference type="Pfam" id="PF07859">
    <property type="entry name" value="Abhydrolase_3"/>
    <property type="match status" value="1"/>
</dbReference>
<dbReference type="SUPFAM" id="SSF53474">
    <property type="entry name" value="alpha/beta-Hydrolases"/>
    <property type="match status" value="1"/>
</dbReference>
<dbReference type="PANTHER" id="PTHR48081:SF33">
    <property type="entry name" value="KYNURENINE FORMAMIDASE"/>
    <property type="match status" value="1"/>
</dbReference>
<proteinExistence type="predicted"/>
<keyword evidence="1" id="KW-0378">Hydrolase</keyword>
<dbReference type="EMBL" id="QJSQ01000023">
    <property type="protein sequence ID" value="PYE18290.1"/>
    <property type="molecule type" value="Genomic_DNA"/>
</dbReference>
<dbReference type="AlphaFoldDB" id="A0A2V4U6N2"/>
<dbReference type="Proteomes" id="UP000247772">
    <property type="component" value="Unassembled WGS sequence"/>
</dbReference>
<dbReference type="RefSeq" id="WP_110856631.1">
    <property type="nucleotide sequence ID" value="NZ_SNYT01000050.1"/>
</dbReference>
<dbReference type="Gene3D" id="3.40.50.1820">
    <property type="entry name" value="alpha/beta hydrolase"/>
    <property type="match status" value="1"/>
</dbReference>
<evidence type="ECO:0000313" key="3">
    <source>
        <dbReference type="EMBL" id="PYE18290.1"/>
    </source>
</evidence>
<evidence type="ECO:0000313" key="4">
    <source>
        <dbReference type="Proteomes" id="UP000247772"/>
    </source>
</evidence>
<accession>A0A2V4U6N2</accession>
<dbReference type="InterPro" id="IPR013094">
    <property type="entry name" value="AB_hydrolase_3"/>
</dbReference>
<dbReference type="PROSITE" id="PS51257">
    <property type="entry name" value="PROKAR_LIPOPROTEIN"/>
    <property type="match status" value="1"/>
</dbReference>
<dbReference type="InterPro" id="IPR050300">
    <property type="entry name" value="GDXG_lipolytic_enzyme"/>
</dbReference>
<dbReference type="OrthoDB" id="9771666at2"/>
<evidence type="ECO:0000256" key="1">
    <source>
        <dbReference type="ARBA" id="ARBA00022801"/>
    </source>
</evidence>
<dbReference type="PANTHER" id="PTHR48081">
    <property type="entry name" value="AB HYDROLASE SUPERFAMILY PROTEIN C4A8.06C"/>
    <property type="match status" value="1"/>
</dbReference>
<feature type="domain" description="Alpha/beta hydrolase fold-3" evidence="2">
    <location>
        <begin position="94"/>
        <end position="222"/>
    </location>
</feature>